<keyword evidence="1" id="KW-1133">Transmembrane helix</keyword>
<keyword evidence="3" id="KW-1185">Reference proteome</keyword>
<name>A0ABV4UYT6_9BACL</name>
<reference evidence="2 3" key="1">
    <citation type="submission" date="2024-09" db="EMBL/GenBank/DDBJ databases">
        <authorList>
            <person name="Makale K.P.P."/>
            <person name="Makhzoum A."/>
            <person name="Rantong G."/>
            <person name="Rahube T.O."/>
        </authorList>
    </citation>
    <scope>NUCLEOTIDE SEQUENCE [LARGE SCALE GENOMIC DNA]</scope>
    <source>
        <strain evidence="2 3">KM_D13</strain>
    </source>
</reference>
<organism evidence="2 3">
    <name type="scientific">Paenibacillus oleatilyticus</name>
    <dbReference type="NCBI Taxonomy" id="2594886"/>
    <lineage>
        <taxon>Bacteria</taxon>
        <taxon>Bacillati</taxon>
        <taxon>Bacillota</taxon>
        <taxon>Bacilli</taxon>
        <taxon>Bacillales</taxon>
        <taxon>Paenibacillaceae</taxon>
        <taxon>Paenibacillus</taxon>
    </lineage>
</organism>
<protein>
    <submittedName>
        <fullName evidence="2">Uncharacterized protein</fullName>
    </submittedName>
</protein>
<keyword evidence="1" id="KW-0472">Membrane</keyword>
<evidence type="ECO:0000313" key="3">
    <source>
        <dbReference type="Proteomes" id="UP001575622"/>
    </source>
</evidence>
<evidence type="ECO:0000256" key="1">
    <source>
        <dbReference type="SAM" id="Phobius"/>
    </source>
</evidence>
<feature type="transmembrane region" description="Helical" evidence="1">
    <location>
        <begin position="12"/>
        <end position="35"/>
    </location>
</feature>
<dbReference type="Proteomes" id="UP001575622">
    <property type="component" value="Unassembled WGS sequence"/>
</dbReference>
<keyword evidence="1" id="KW-0812">Transmembrane</keyword>
<comment type="caution">
    <text evidence="2">The sequence shown here is derived from an EMBL/GenBank/DDBJ whole genome shotgun (WGS) entry which is preliminary data.</text>
</comment>
<accession>A0ABV4UYT6</accession>
<dbReference type="RefSeq" id="WP_373951317.1">
    <property type="nucleotide sequence ID" value="NZ_JBHDLN010000005.1"/>
</dbReference>
<proteinExistence type="predicted"/>
<gene>
    <name evidence="2" type="ORF">ACEU3E_12485</name>
</gene>
<dbReference type="EMBL" id="JBHDLN010000005">
    <property type="protein sequence ID" value="MFB0842991.1"/>
    <property type="molecule type" value="Genomic_DNA"/>
</dbReference>
<sequence>MEKDNNGNVGLIVASVLIGGIVLIAGFFLLGYIGIMSMEKEQRGYIMLPNNYAVYQSATGGPGPYEIALRSDNNPLVNPNVIEVGWDDRYVFFKRTDGNVEEVGILDTKQNNVKTMKSSEDNVQRLHADFNIPERITMHKVKQLWPDTSHMR</sequence>
<evidence type="ECO:0000313" key="2">
    <source>
        <dbReference type="EMBL" id="MFB0842991.1"/>
    </source>
</evidence>